<dbReference type="GeneID" id="20810339"/>
<evidence type="ECO:0000259" key="4">
    <source>
        <dbReference type="Pfam" id="PF04048"/>
    </source>
</evidence>
<sequence>MKASDEIDRVFLDKKFSATKYMLRYIVGASEDVRKDQLQTIGRYRSLADQEIAGVVESNYSNFNASLGKFNVISNQLQEARAGLVEVSKRSMEGKAILTAKTKNLNELLLLKYESKKVIEVVDDIDFIDKAPSQIRHALGAKNATAAVDMYLRAFELVLSDKLAVFHAIASMRNALMECKQLIEDHIVQELESILFLQDVFKTFAKGLKQTVPVFQTLLAEADVLYTTATNTVSPPASIIGAMNTSGRPDTWKASAPPTANPLAMLVTCVKRLARQVDVSGTLKNTRRVQLDSVLTHVAALCQGKGYYEEATFGTHAASGNFETFVQVLAQVLEQLVRRHALLVECMDHGSCTLSDVLQSVFRLVQEQVGMYTDGVAVTLLSTPPPTLLPSATGLFRFAQLQQEAAAVVPPPSSSQGDSKRLVVCPASLFHMPVVYADLVRFSDAVQAAAGAASSYAADMLHPYLIKGWFPRLKAEAENFLARPTTRVPRRFDLSPPLDVPLQVPDVHVMLHLVDAMFDMLATMPSFEIEVAGVLEATMLRYVEECSAIVRKICDGTLNQLETGVAASELMRTFQDSAVYLMAKGKVPHQPVAQVVPTTTCDHTEDAASPGHSYGYSYALPTPILSTTSQAAATSTTSEMSSSSKTDQLQATEWEFEVKFKDPAFWTLPVTKRLLFDQGKLAMLAYINMACDAVSLHTEARIQSAAVAISADTLEHVLHNVKSVSWRCSGLADECLFFLRRELRLHAFYYLTQVTSSPSSSPTSTAAAPSSTLVAPHECIVGWNAHLMRMHLPLTTDKMAFVWDGLDRLEATIVMHSVQYTPKMTLATISQMAVNLNALQQNLTALLYGYPMIRRDFYHFERAKRYFQLLTLSETDLELFLMENRRLFPTDCLRAIWRVDVPTRVLTKSSVNKLDSLLR</sequence>
<dbReference type="EMBL" id="KI913131">
    <property type="protein sequence ID" value="ETV78140.1"/>
    <property type="molecule type" value="Genomic_DNA"/>
</dbReference>
<reference evidence="5" key="1">
    <citation type="submission" date="2013-12" db="EMBL/GenBank/DDBJ databases">
        <title>The Genome Sequence of Aphanomyces astaci APO3.</title>
        <authorList>
            <consortium name="The Broad Institute Genomics Platform"/>
            <person name="Russ C."/>
            <person name="Tyler B."/>
            <person name="van West P."/>
            <person name="Dieguez-Uribeondo J."/>
            <person name="Young S.K."/>
            <person name="Zeng Q."/>
            <person name="Gargeya S."/>
            <person name="Fitzgerald M."/>
            <person name="Abouelleil A."/>
            <person name="Alvarado L."/>
            <person name="Chapman S.B."/>
            <person name="Gainer-Dewar J."/>
            <person name="Goldberg J."/>
            <person name="Griggs A."/>
            <person name="Gujja S."/>
            <person name="Hansen M."/>
            <person name="Howarth C."/>
            <person name="Imamovic A."/>
            <person name="Ireland A."/>
            <person name="Larimer J."/>
            <person name="McCowan C."/>
            <person name="Murphy C."/>
            <person name="Pearson M."/>
            <person name="Poon T.W."/>
            <person name="Priest M."/>
            <person name="Roberts A."/>
            <person name="Saif S."/>
            <person name="Shea T."/>
            <person name="Sykes S."/>
            <person name="Wortman J."/>
            <person name="Nusbaum C."/>
            <person name="Birren B."/>
        </authorList>
    </citation>
    <scope>NUCLEOTIDE SEQUENCE [LARGE SCALE GENOMIC DNA]</scope>
    <source>
        <strain evidence="5">APO3</strain>
    </source>
</reference>
<dbReference type="STRING" id="112090.W4GEQ5"/>
<dbReference type="GO" id="GO:0006904">
    <property type="term" value="P:vesicle docking involved in exocytosis"/>
    <property type="evidence" value="ECO:0007669"/>
    <property type="project" value="InterPro"/>
</dbReference>
<keyword evidence="1 3" id="KW-0813">Transport</keyword>
<dbReference type="GO" id="GO:0015031">
    <property type="term" value="P:protein transport"/>
    <property type="evidence" value="ECO:0007669"/>
    <property type="project" value="UniProtKB-KW"/>
</dbReference>
<organism evidence="5">
    <name type="scientific">Aphanomyces astaci</name>
    <name type="common">Crayfish plague agent</name>
    <dbReference type="NCBI Taxonomy" id="112090"/>
    <lineage>
        <taxon>Eukaryota</taxon>
        <taxon>Sar</taxon>
        <taxon>Stramenopiles</taxon>
        <taxon>Oomycota</taxon>
        <taxon>Saprolegniomycetes</taxon>
        <taxon>Saprolegniales</taxon>
        <taxon>Verrucalvaceae</taxon>
        <taxon>Aphanomyces</taxon>
    </lineage>
</organism>
<accession>W4GEQ5</accession>
<dbReference type="GO" id="GO:0000145">
    <property type="term" value="C:exocyst"/>
    <property type="evidence" value="ECO:0007669"/>
    <property type="project" value="UniProtKB-UniRule"/>
</dbReference>
<gene>
    <name evidence="5" type="ORF">H257_08343</name>
</gene>
<name>W4GEQ5_APHAT</name>
<dbReference type="PANTHER" id="PTHR14146:SF0">
    <property type="entry name" value="EXOCYST COMPLEX COMPONENT 4"/>
    <property type="match status" value="1"/>
</dbReference>
<evidence type="ECO:0000256" key="1">
    <source>
        <dbReference type="ARBA" id="ARBA00022448"/>
    </source>
</evidence>
<keyword evidence="3" id="KW-0653">Protein transport</keyword>
<evidence type="ECO:0000313" key="5">
    <source>
        <dbReference type="EMBL" id="ETV78140.1"/>
    </source>
</evidence>
<evidence type="ECO:0000256" key="3">
    <source>
        <dbReference type="RuleBase" id="RU367079"/>
    </source>
</evidence>
<dbReference type="AlphaFoldDB" id="W4GEQ5"/>
<dbReference type="PANTHER" id="PTHR14146">
    <property type="entry name" value="EXOCYST COMPLEX COMPONENT 4"/>
    <property type="match status" value="1"/>
</dbReference>
<dbReference type="Pfam" id="PF04048">
    <property type="entry name" value="Sec8_N"/>
    <property type="match status" value="1"/>
</dbReference>
<dbReference type="InterPro" id="IPR007191">
    <property type="entry name" value="Sec8_exocyst_N"/>
</dbReference>
<comment type="similarity">
    <text evidence="3">Belongs to the SEC8 family.</text>
</comment>
<keyword evidence="2 3" id="KW-0268">Exocytosis</keyword>
<dbReference type="OrthoDB" id="272977at2759"/>
<evidence type="ECO:0000256" key="2">
    <source>
        <dbReference type="ARBA" id="ARBA00022483"/>
    </source>
</evidence>
<feature type="domain" description="Exocyst complex component Sec8 N-terminal" evidence="4">
    <location>
        <begin position="46"/>
        <end position="136"/>
    </location>
</feature>
<dbReference type="GO" id="GO:0090522">
    <property type="term" value="P:vesicle tethering involved in exocytosis"/>
    <property type="evidence" value="ECO:0007669"/>
    <property type="project" value="UniProtKB-UniRule"/>
</dbReference>
<dbReference type="GO" id="GO:0006893">
    <property type="term" value="P:Golgi to plasma membrane transport"/>
    <property type="evidence" value="ECO:0007669"/>
    <property type="project" value="TreeGrafter"/>
</dbReference>
<dbReference type="GO" id="GO:0006612">
    <property type="term" value="P:protein targeting to membrane"/>
    <property type="evidence" value="ECO:0007669"/>
    <property type="project" value="UniProtKB-UniRule"/>
</dbReference>
<protein>
    <recommendedName>
        <fullName evidence="3">Exocyst complex component Sec8</fullName>
    </recommendedName>
</protein>
<comment type="function">
    <text evidence="3">Component of the exocyst complex involved in the docking of exocytic vesicles with fusion sites on the plasma membrane.</text>
</comment>
<dbReference type="RefSeq" id="XP_009832479.1">
    <property type="nucleotide sequence ID" value="XM_009834177.1"/>
</dbReference>
<dbReference type="InterPro" id="IPR039682">
    <property type="entry name" value="Sec8/EXOC4"/>
</dbReference>
<dbReference type="VEuPathDB" id="FungiDB:H257_08343"/>
<proteinExistence type="inferred from homology"/>